<feature type="region of interest" description="Disordered" evidence="1">
    <location>
        <begin position="166"/>
        <end position="278"/>
    </location>
</feature>
<dbReference type="Proteomes" id="UP001341840">
    <property type="component" value="Unassembled WGS sequence"/>
</dbReference>
<reference evidence="2 3" key="1">
    <citation type="journal article" date="2023" name="Plants (Basel)">
        <title>Bridging the Gap: Combining Genomics and Transcriptomics Approaches to Understand Stylosanthes scabra, an Orphan Legume from the Brazilian Caatinga.</title>
        <authorList>
            <person name="Ferreira-Neto J.R.C."/>
            <person name="da Silva M.D."/>
            <person name="Binneck E."/>
            <person name="de Melo N.F."/>
            <person name="da Silva R.H."/>
            <person name="de Melo A.L.T.M."/>
            <person name="Pandolfi V."/>
            <person name="Bustamante F.O."/>
            <person name="Brasileiro-Vidal A.C."/>
            <person name="Benko-Iseppon A.M."/>
        </authorList>
    </citation>
    <scope>NUCLEOTIDE SEQUENCE [LARGE SCALE GENOMIC DNA]</scope>
    <source>
        <tissue evidence="2">Leaves</tissue>
    </source>
</reference>
<comment type="caution">
    <text evidence="2">The sequence shown here is derived from an EMBL/GenBank/DDBJ whole genome shotgun (WGS) entry which is preliminary data.</text>
</comment>
<evidence type="ECO:0000313" key="2">
    <source>
        <dbReference type="EMBL" id="MED6113093.1"/>
    </source>
</evidence>
<dbReference type="EMBL" id="JASCZI010000713">
    <property type="protein sequence ID" value="MED6113093.1"/>
    <property type="molecule type" value="Genomic_DNA"/>
</dbReference>
<protein>
    <submittedName>
        <fullName evidence="2">Uncharacterized protein</fullName>
    </submittedName>
</protein>
<gene>
    <name evidence="2" type="ORF">PIB30_067751</name>
</gene>
<proteinExistence type="predicted"/>
<feature type="region of interest" description="Disordered" evidence="1">
    <location>
        <begin position="122"/>
        <end position="142"/>
    </location>
</feature>
<evidence type="ECO:0000313" key="3">
    <source>
        <dbReference type="Proteomes" id="UP001341840"/>
    </source>
</evidence>
<sequence length="278" mass="30879">MYITLDVTVGTDSVGRRGMGHDDRTGFLSWEWFMVLDQFNPLKWIGLASIRYRFYRTRVIVRPVGSTKLRRPKAGCRPACLITKLEGSLSKGYNDHPVPPVDSLSELFRFFWFQWDRSFPRERERSPRTPLPPPAPIPAPGPVYLIPRTPMMDARRYRSLFFRRRVAPSTPPSPPPPPSDVEPFEGTVDPEAELEGHPEEPYLEGYAYPAGYDVYSSNASHGSEQESASAGSAPSSRHSSDDSSGSGSIGYGEDSSGSASDCASDDDLVNRHFAGTYP</sequence>
<feature type="compositionally biased region" description="Pro residues" evidence="1">
    <location>
        <begin position="169"/>
        <end position="180"/>
    </location>
</feature>
<feature type="compositionally biased region" description="Low complexity" evidence="1">
    <location>
        <begin position="220"/>
        <end position="262"/>
    </location>
</feature>
<keyword evidence="3" id="KW-1185">Reference proteome</keyword>
<feature type="compositionally biased region" description="Pro residues" evidence="1">
    <location>
        <begin position="129"/>
        <end position="141"/>
    </location>
</feature>
<evidence type="ECO:0000256" key="1">
    <source>
        <dbReference type="SAM" id="MobiDB-lite"/>
    </source>
</evidence>
<name>A0ABU6QMM7_9FABA</name>
<organism evidence="2 3">
    <name type="scientific">Stylosanthes scabra</name>
    <dbReference type="NCBI Taxonomy" id="79078"/>
    <lineage>
        <taxon>Eukaryota</taxon>
        <taxon>Viridiplantae</taxon>
        <taxon>Streptophyta</taxon>
        <taxon>Embryophyta</taxon>
        <taxon>Tracheophyta</taxon>
        <taxon>Spermatophyta</taxon>
        <taxon>Magnoliopsida</taxon>
        <taxon>eudicotyledons</taxon>
        <taxon>Gunneridae</taxon>
        <taxon>Pentapetalae</taxon>
        <taxon>rosids</taxon>
        <taxon>fabids</taxon>
        <taxon>Fabales</taxon>
        <taxon>Fabaceae</taxon>
        <taxon>Papilionoideae</taxon>
        <taxon>50 kb inversion clade</taxon>
        <taxon>dalbergioids sensu lato</taxon>
        <taxon>Dalbergieae</taxon>
        <taxon>Pterocarpus clade</taxon>
        <taxon>Stylosanthes</taxon>
    </lineage>
</organism>
<accession>A0ABU6QMM7</accession>